<proteinExistence type="predicted"/>
<organism evidence="1 2">
    <name type="scientific">Candidatus Kuenenbacteria bacterium GW2011_GWA2_42_15</name>
    <dbReference type="NCBI Taxonomy" id="1618677"/>
    <lineage>
        <taxon>Bacteria</taxon>
        <taxon>Candidatus Kueneniibacteriota</taxon>
    </lineage>
</organism>
<evidence type="ECO:0008006" key="3">
    <source>
        <dbReference type="Google" id="ProtNLM"/>
    </source>
</evidence>
<dbReference type="Proteomes" id="UP000034516">
    <property type="component" value="Unassembled WGS sequence"/>
</dbReference>
<dbReference type="InterPro" id="IPR011009">
    <property type="entry name" value="Kinase-like_dom_sf"/>
</dbReference>
<evidence type="ECO:0000313" key="1">
    <source>
        <dbReference type="EMBL" id="KKS41082.1"/>
    </source>
</evidence>
<gene>
    <name evidence="1" type="ORF">UV02_C0033G0021</name>
</gene>
<name>A0A0G0YWT3_9BACT</name>
<reference evidence="1 2" key="1">
    <citation type="journal article" date="2015" name="Nature">
        <title>rRNA introns, odd ribosomes, and small enigmatic genomes across a large radiation of phyla.</title>
        <authorList>
            <person name="Brown C.T."/>
            <person name="Hug L.A."/>
            <person name="Thomas B.C."/>
            <person name="Sharon I."/>
            <person name="Castelle C.J."/>
            <person name="Singh A."/>
            <person name="Wilkins M.J."/>
            <person name="Williams K.H."/>
            <person name="Banfield J.F."/>
        </authorList>
    </citation>
    <scope>NUCLEOTIDE SEQUENCE [LARGE SCALE GENOMIC DNA]</scope>
</reference>
<sequence>MSNTILTHYAKKLELNQKADRFLAGIIKESGFASEKEIWRGLILGDKKKAGSVIYAGRYKNKPAVLKIQHLKPVIDEPEIIRKFYQHSKSRKVFAPKIYFDRPWNRSRGYGYFISELIEGENIKTLKHKNIKAKDETREFCRFYEDYKTNIKTKPGWWSRRAAEKDTVIFNLKRLENWLKIVKAARLLKPEFYQPKVDIYKKIIKKYAANQPMEFTHGHLSAHDIIKTKQGKYYLMSNFLWSYRPKWYDLAFNLWVNINGLPEMSYNEVDRYIERWLENYNEIKTVTKDKNFERYFWLNLLERALGSILVDFGSVRYPVEKRAMARVNFKRWEYIFGEIANKFKM</sequence>
<comment type="caution">
    <text evidence="1">The sequence shown here is derived from an EMBL/GenBank/DDBJ whole genome shotgun (WGS) entry which is preliminary data.</text>
</comment>
<evidence type="ECO:0000313" key="2">
    <source>
        <dbReference type="Proteomes" id="UP000034516"/>
    </source>
</evidence>
<dbReference type="AlphaFoldDB" id="A0A0G0YWT3"/>
<protein>
    <recommendedName>
        <fullName evidence="3">Aminoglycoside phosphotransferase domain-containing protein</fullName>
    </recommendedName>
</protein>
<dbReference type="SUPFAM" id="SSF56112">
    <property type="entry name" value="Protein kinase-like (PK-like)"/>
    <property type="match status" value="1"/>
</dbReference>
<dbReference type="EMBL" id="LCCW01000033">
    <property type="protein sequence ID" value="KKS41082.1"/>
    <property type="molecule type" value="Genomic_DNA"/>
</dbReference>
<accession>A0A0G0YWT3</accession>